<comment type="caution">
    <text evidence="4">The sequence shown here is derived from an EMBL/GenBank/DDBJ whole genome shotgun (WGS) entry which is preliminary data.</text>
</comment>
<dbReference type="EMBL" id="QGGP01000003">
    <property type="protein sequence ID" value="PWK19239.1"/>
    <property type="molecule type" value="Genomic_DNA"/>
</dbReference>
<gene>
    <name evidence="4" type="ORF">LX78_01720</name>
</gene>
<evidence type="ECO:0000256" key="3">
    <source>
        <dbReference type="PROSITE-ProRule" id="PRU00339"/>
    </source>
</evidence>
<dbReference type="Proteomes" id="UP000245430">
    <property type="component" value="Unassembled WGS sequence"/>
</dbReference>
<feature type="repeat" description="TPR" evidence="3">
    <location>
        <begin position="50"/>
        <end position="83"/>
    </location>
</feature>
<dbReference type="InterPro" id="IPR019734">
    <property type="entry name" value="TPR_rpt"/>
</dbReference>
<dbReference type="OrthoDB" id="1416278at2"/>
<proteinExistence type="predicted"/>
<organism evidence="4 5">
    <name type="scientific">Xanthomarina spongicola</name>
    <dbReference type="NCBI Taxonomy" id="570520"/>
    <lineage>
        <taxon>Bacteria</taxon>
        <taxon>Pseudomonadati</taxon>
        <taxon>Bacteroidota</taxon>
        <taxon>Flavobacteriia</taxon>
        <taxon>Flavobacteriales</taxon>
        <taxon>Flavobacteriaceae</taxon>
        <taxon>Xanthomarina</taxon>
    </lineage>
</organism>
<reference evidence="4 5" key="1">
    <citation type="submission" date="2018-05" db="EMBL/GenBank/DDBJ databases">
        <title>Genomic Encyclopedia of Archaeal and Bacterial Type Strains, Phase II (KMG-II): from individual species to whole genera.</title>
        <authorList>
            <person name="Goeker M."/>
        </authorList>
    </citation>
    <scope>NUCLEOTIDE SEQUENCE [LARGE SCALE GENOMIC DNA]</scope>
    <source>
        <strain evidence="4 5">DSM 22637</strain>
    </source>
</reference>
<evidence type="ECO:0000313" key="5">
    <source>
        <dbReference type="Proteomes" id="UP000245430"/>
    </source>
</evidence>
<dbReference type="RefSeq" id="WP_109682225.1">
    <property type="nucleotide sequence ID" value="NZ_QGGP01000003.1"/>
</dbReference>
<keyword evidence="1" id="KW-0677">Repeat</keyword>
<keyword evidence="5" id="KW-1185">Reference proteome</keyword>
<dbReference type="PANTHER" id="PTHR45586">
    <property type="entry name" value="TPR REPEAT-CONTAINING PROTEIN PA4667"/>
    <property type="match status" value="1"/>
</dbReference>
<dbReference type="PROSITE" id="PS50005">
    <property type="entry name" value="TPR"/>
    <property type="match status" value="1"/>
</dbReference>
<sequence>MNKYFIFLLFPIWGFSQTSYQEIEQFLEQKNYVKAEQLATPFVANNPTDLKAIEILGDTYGYQEKWDEAIEQYKKLVSLKPNVANYHYKYGGALGMKALSVNKLSALVYLSDLKESFLTAARLDPNHIEARWALVELYMQLPVIVGGSMNTSLKYAEELEQLSKVDGYLAKGYIYEYDNEPELAELYYKKAILVGGSLTCYTKLSEFYEKQDQPEKAITNIEEAQEKLQRNALHYQLGKVSAEYNVQLSKGEACLKSYIKNYSPEDGVPVAWANYRLAQIYRHKDNKVQALHYINLAIDGLPEIEVFNEERKIILAL</sequence>
<dbReference type="InterPro" id="IPR051012">
    <property type="entry name" value="CellSynth/LPSAsmb/PSIAsmb"/>
</dbReference>
<dbReference type="InterPro" id="IPR011990">
    <property type="entry name" value="TPR-like_helical_dom_sf"/>
</dbReference>
<evidence type="ECO:0000256" key="1">
    <source>
        <dbReference type="ARBA" id="ARBA00022737"/>
    </source>
</evidence>
<evidence type="ECO:0000313" key="4">
    <source>
        <dbReference type="EMBL" id="PWK19239.1"/>
    </source>
</evidence>
<dbReference type="PANTHER" id="PTHR45586:SF1">
    <property type="entry name" value="LIPOPOLYSACCHARIDE ASSEMBLY PROTEIN B"/>
    <property type="match status" value="1"/>
</dbReference>
<name>A0A316DQ02_9FLAO</name>
<dbReference type="SMART" id="SM00028">
    <property type="entry name" value="TPR"/>
    <property type="match status" value="4"/>
</dbReference>
<accession>A0A316DQ02</accession>
<evidence type="ECO:0000256" key="2">
    <source>
        <dbReference type="ARBA" id="ARBA00022803"/>
    </source>
</evidence>
<dbReference type="AlphaFoldDB" id="A0A316DQ02"/>
<dbReference type="SUPFAM" id="SSF48452">
    <property type="entry name" value="TPR-like"/>
    <property type="match status" value="2"/>
</dbReference>
<protein>
    <submittedName>
        <fullName evidence="4">Tetratricopeptide repeat protein</fullName>
    </submittedName>
</protein>
<dbReference type="Gene3D" id="1.25.40.10">
    <property type="entry name" value="Tetratricopeptide repeat domain"/>
    <property type="match status" value="2"/>
</dbReference>
<keyword evidence="2 3" id="KW-0802">TPR repeat</keyword>
<dbReference type="Pfam" id="PF13181">
    <property type="entry name" value="TPR_8"/>
    <property type="match status" value="1"/>
</dbReference>
<dbReference type="Pfam" id="PF13414">
    <property type="entry name" value="TPR_11"/>
    <property type="match status" value="1"/>
</dbReference>